<dbReference type="AlphaFoldDB" id="A0A8D8AJ77"/>
<evidence type="ECO:0000313" key="1">
    <source>
        <dbReference type="EMBL" id="CAG6458244.1"/>
    </source>
</evidence>
<dbReference type="EMBL" id="HBUE01034446">
    <property type="protein sequence ID" value="CAG6458244.1"/>
    <property type="molecule type" value="Transcribed_RNA"/>
</dbReference>
<protein>
    <submittedName>
        <fullName evidence="1">(northern house mosquito) hypothetical protein</fullName>
    </submittedName>
</protein>
<sequence>MNVSSFSFSFPLTRSLVRKVYCAGFSAAQFRLPSGGGALINQPPTRLLYTLSFVSHTKSLARICFFEIRSIFSRPALLSPKRIESFSRFIPRMTFRFKDLIFLLFLLRVRWKKKFLPRNRQSAWPVFCVGRRRV</sequence>
<organism evidence="1">
    <name type="scientific">Culex pipiens</name>
    <name type="common">House mosquito</name>
    <dbReference type="NCBI Taxonomy" id="7175"/>
    <lineage>
        <taxon>Eukaryota</taxon>
        <taxon>Metazoa</taxon>
        <taxon>Ecdysozoa</taxon>
        <taxon>Arthropoda</taxon>
        <taxon>Hexapoda</taxon>
        <taxon>Insecta</taxon>
        <taxon>Pterygota</taxon>
        <taxon>Neoptera</taxon>
        <taxon>Endopterygota</taxon>
        <taxon>Diptera</taxon>
        <taxon>Nematocera</taxon>
        <taxon>Culicoidea</taxon>
        <taxon>Culicidae</taxon>
        <taxon>Culicinae</taxon>
        <taxon>Culicini</taxon>
        <taxon>Culex</taxon>
        <taxon>Culex</taxon>
    </lineage>
</organism>
<name>A0A8D8AJ77_CULPI</name>
<reference evidence="1" key="1">
    <citation type="submission" date="2021-05" db="EMBL/GenBank/DDBJ databases">
        <authorList>
            <person name="Alioto T."/>
            <person name="Alioto T."/>
            <person name="Gomez Garrido J."/>
        </authorList>
    </citation>
    <scope>NUCLEOTIDE SEQUENCE</scope>
</reference>
<proteinExistence type="predicted"/>
<accession>A0A8D8AJ77</accession>